<evidence type="ECO:0000256" key="3">
    <source>
        <dbReference type="RuleBase" id="RU363092"/>
    </source>
</evidence>
<dbReference type="KEGG" id="hcq:109520733"/>
<dbReference type="OMA" id="LDWAAYV"/>
<feature type="compositionally biased region" description="Polar residues" evidence="4">
    <location>
        <begin position="127"/>
        <end position="144"/>
    </location>
</feature>
<keyword evidence="3" id="KW-0995">Kinetochore</keyword>
<dbReference type="GO" id="GO:0000776">
    <property type="term" value="C:kinetochore"/>
    <property type="evidence" value="ECO:0007669"/>
    <property type="project" value="UniProtKB-KW"/>
</dbReference>
<feature type="domain" description="BCNT-C" evidence="5">
    <location>
        <begin position="214"/>
        <end position="295"/>
    </location>
</feature>
<evidence type="ECO:0000256" key="2">
    <source>
        <dbReference type="ARBA" id="ARBA00030244"/>
    </source>
</evidence>
<dbReference type="InterPro" id="IPR011421">
    <property type="entry name" value="BCNT-C"/>
</dbReference>
<dbReference type="Proteomes" id="UP000264820">
    <property type="component" value="Unplaced"/>
</dbReference>
<dbReference type="GeneID" id="109520733"/>
<dbReference type="OrthoDB" id="445677at2759"/>
<dbReference type="AlphaFoldDB" id="A0A3Q2Y9D6"/>
<evidence type="ECO:0000313" key="6">
    <source>
        <dbReference type="Ensembl" id="ENSHCOP00000013723.1"/>
    </source>
</evidence>
<keyword evidence="7" id="KW-1185">Reference proteome</keyword>
<dbReference type="PANTHER" id="PTHR48407:SF1">
    <property type="entry name" value="CRANIOFACIAL DEVELOPMENT PROTEIN 1"/>
    <property type="match status" value="1"/>
</dbReference>
<protein>
    <recommendedName>
        <fullName evidence="1 3">Craniofacial development protein 1</fullName>
    </recommendedName>
    <alternativeName>
        <fullName evidence="2 3">Bucentaur</fullName>
    </alternativeName>
</protein>
<feature type="compositionally biased region" description="Polar residues" evidence="4">
    <location>
        <begin position="189"/>
        <end position="202"/>
    </location>
</feature>
<dbReference type="STRING" id="109280.ENSHCOP00000013723"/>
<dbReference type="Pfam" id="PF07572">
    <property type="entry name" value="BCNT"/>
    <property type="match status" value="1"/>
</dbReference>
<dbReference type="Ensembl" id="ENSHCOT00000021138.1">
    <property type="protein sequence ID" value="ENSHCOP00000013723.1"/>
    <property type="gene ID" value="ENSHCOG00000016928.1"/>
</dbReference>
<dbReference type="RefSeq" id="XP_019733711.1">
    <property type="nucleotide sequence ID" value="XM_019878152.1"/>
</dbReference>
<feature type="compositionally biased region" description="Basic and acidic residues" evidence="4">
    <location>
        <begin position="174"/>
        <end position="185"/>
    </location>
</feature>
<evidence type="ECO:0000313" key="7">
    <source>
        <dbReference type="Proteomes" id="UP000264820"/>
    </source>
</evidence>
<dbReference type="PROSITE" id="PS51279">
    <property type="entry name" value="BCNT_C"/>
    <property type="match status" value="1"/>
</dbReference>
<dbReference type="GeneTree" id="ENSGT00940000165568"/>
<dbReference type="InterPro" id="IPR027124">
    <property type="entry name" value="Swc5/CFDP1/2"/>
</dbReference>
<evidence type="ECO:0000256" key="1">
    <source>
        <dbReference type="ARBA" id="ARBA00019033"/>
    </source>
</evidence>
<sequence length="297" mass="33346">MNYTDSDSDGYLSSEDADYVPSDNNVSEDDINECEKEDPLDENDSVPLPDSMAKRKKVKKKNSSLRKRPKRVVKVDKEEKNGDGTEDVEKLAQVQNDEKGAQKKQSDDLWARFLSDVAPRPKASMAGSPSHTTPEANPSASNVCMRTESQESDTAKVTIVKVFDFAGEEVRVNKEVSADSREAKIHFKSQCTQEKTGEESPTSSNQSSCPGPSSKRPAGMSSLLSRIGGKKQKMSTLEKSKMDWDAFKYEEGITEELAIHNRGREGYVERKNFLERVDHRQFEMEKAVRLKNMKYSS</sequence>
<dbReference type="RefSeq" id="XP_019733709.1">
    <property type="nucleotide sequence ID" value="XM_019878150.1"/>
</dbReference>
<keyword evidence="3" id="KW-0158">Chromosome</keyword>
<feature type="compositionally biased region" description="Basic and acidic residues" evidence="4">
    <location>
        <begin position="73"/>
        <end position="110"/>
    </location>
</feature>
<dbReference type="GO" id="GO:0000812">
    <property type="term" value="C:Swr1 complex"/>
    <property type="evidence" value="ECO:0007669"/>
    <property type="project" value="TreeGrafter"/>
</dbReference>
<name>A0A3Q2Y9D6_HIPCM</name>
<comment type="subcellular location">
    <subcellularLocation>
        <location evidence="3">Chromosome</location>
        <location evidence="3">Centromere</location>
        <location evidence="3">Kinetochore</location>
    </subcellularLocation>
</comment>
<feature type="region of interest" description="Disordered" evidence="4">
    <location>
        <begin position="174"/>
        <end position="237"/>
    </location>
</feature>
<proteinExistence type="predicted"/>
<dbReference type="PANTHER" id="PTHR48407">
    <property type="entry name" value="CRANIOFACIAL DEVELOPMENT PROTEIN 1"/>
    <property type="match status" value="1"/>
</dbReference>
<reference evidence="6" key="1">
    <citation type="submission" date="2025-08" db="UniProtKB">
        <authorList>
            <consortium name="Ensembl"/>
        </authorList>
    </citation>
    <scope>IDENTIFICATION</scope>
</reference>
<evidence type="ECO:0000256" key="4">
    <source>
        <dbReference type="SAM" id="MobiDB-lite"/>
    </source>
</evidence>
<organism evidence="6 7">
    <name type="scientific">Hippocampus comes</name>
    <name type="common">Tiger tail seahorse</name>
    <dbReference type="NCBI Taxonomy" id="109280"/>
    <lineage>
        <taxon>Eukaryota</taxon>
        <taxon>Metazoa</taxon>
        <taxon>Chordata</taxon>
        <taxon>Craniata</taxon>
        <taxon>Vertebrata</taxon>
        <taxon>Euteleostomi</taxon>
        <taxon>Actinopterygii</taxon>
        <taxon>Neopterygii</taxon>
        <taxon>Teleostei</taxon>
        <taxon>Neoteleostei</taxon>
        <taxon>Acanthomorphata</taxon>
        <taxon>Syngnathiaria</taxon>
        <taxon>Syngnathiformes</taxon>
        <taxon>Syngnathoidei</taxon>
        <taxon>Syngnathidae</taxon>
        <taxon>Hippocampus</taxon>
    </lineage>
</organism>
<feature type="compositionally biased region" description="Low complexity" evidence="4">
    <location>
        <begin position="203"/>
        <end position="214"/>
    </location>
</feature>
<feature type="compositionally biased region" description="Acidic residues" evidence="4">
    <location>
        <begin position="26"/>
        <end position="44"/>
    </location>
</feature>
<comment type="function">
    <text evidence="3">May play a role during embryogenesis.</text>
</comment>
<feature type="compositionally biased region" description="Basic residues" evidence="4">
    <location>
        <begin position="54"/>
        <end position="72"/>
    </location>
</feature>
<feature type="region of interest" description="Disordered" evidence="4">
    <location>
        <begin position="1"/>
        <end position="153"/>
    </location>
</feature>
<keyword evidence="3" id="KW-0217">Developmental protein</keyword>
<accession>A0A3Q2Y9D6</accession>
<reference evidence="6" key="2">
    <citation type="submission" date="2025-09" db="UniProtKB">
        <authorList>
            <consortium name="Ensembl"/>
        </authorList>
    </citation>
    <scope>IDENTIFICATION</scope>
</reference>
<dbReference type="CTD" id="10428"/>
<dbReference type="RefSeq" id="XP_019733710.1">
    <property type="nucleotide sequence ID" value="XM_019878151.1"/>
</dbReference>
<evidence type="ECO:0000259" key="5">
    <source>
        <dbReference type="PROSITE" id="PS51279"/>
    </source>
</evidence>